<gene>
    <name evidence="1" type="ORF">N7458_008413</name>
</gene>
<reference evidence="1" key="1">
    <citation type="submission" date="2022-12" db="EMBL/GenBank/DDBJ databases">
        <authorList>
            <person name="Petersen C."/>
        </authorList>
    </citation>
    <scope>NUCLEOTIDE SEQUENCE</scope>
    <source>
        <strain evidence="1">IBT 16125</strain>
    </source>
</reference>
<organism evidence="1 2">
    <name type="scientific">Penicillium daleae</name>
    <dbReference type="NCBI Taxonomy" id="63821"/>
    <lineage>
        <taxon>Eukaryota</taxon>
        <taxon>Fungi</taxon>
        <taxon>Dikarya</taxon>
        <taxon>Ascomycota</taxon>
        <taxon>Pezizomycotina</taxon>
        <taxon>Eurotiomycetes</taxon>
        <taxon>Eurotiomycetidae</taxon>
        <taxon>Eurotiales</taxon>
        <taxon>Aspergillaceae</taxon>
        <taxon>Penicillium</taxon>
    </lineage>
</organism>
<name>A0AAD6C2U5_9EURO</name>
<dbReference type="AlphaFoldDB" id="A0AAD6C2U5"/>
<reference evidence="1" key="2">
    <citation type="journal article" date="2023" name="IMA Fungus">
        <title>Comparative genomic study of the Penicillium genus elucidates a diverse pangenome and 15 lateral gene transfer events.</title>
        <authorList>
            <person name="Petersen C."/>
            <person name="Sorensen T."/>
            <person name="Nielsen M.R."/>
            <person name="Sondergaard T.E."/>
            <person name="Sorensen J.L."/>
            <person name="Fitzpatrick D.A."/>
            <person name="Frisvad J.C."/>
            <person name="Nielsen K.L."/>
        </authorList>
    </citation>
    <scope>NUCLEOTIDE SEQUENCE</scope>
    <source>
        <strain evidence="1">IBT 16125</strain>
    </source>
</reference>
<dbReference type="GeneID" id="81602038"/>
<dbReference type="EMBL" id="JAPVEA010000007">
    <property type="protein sequence ID" value="KAJ5444541.1"/>
    <property type="molecule type" value="Genomic_DNA"/>
</dbReference>
<dbReference type="Proteomes" id="UP001213681">
    <property type="component" value="Unassembled WGS sequence"/>
</dbReference>
<keyword evidence="2" id="KW-1185">Reference proteome</keyword>
<sequence length="97" mass="10470">MSADDSFGFPGRDDALIDDPNGLDVWLPAFPGQDISYGAEVMLDMADVVTPETRSALMGSNLDPHMQLNAPIPEYPHFGYDSFPSTALSQLPPDEGL</sequence>
<accession>A0AAD6C2U5</accession>
<comment type="caution">
    <text evidence="1">The sequence shown here is derived from an EMBL/GenBank/DDBJ whole genome shotgun (WGS) entry which is preliminary data.</text>
</comment>
<evidence type="ECO:0000313" key="1">
    <source>
        <dbReference type="EMBL" id="KAJ5444541.1"/>
    </source>
</evidence>
<proteinExistence type="predicted"/>
<evidence type="ECO:0000313" key="2">
    <source>
        <dbReference type="Proteomes" id="UP001213681"/>
    </source>
</evidence>
<dbReference type="RefSeq" id="XP_056764621.1">
    <property type="nucleotide sequence ID" value="XM_056911795.1"/>
</dbReference>
<protein>
    <submittedName>
        <fullName evidence="1">Uncharacterized protein</fullName>
    </submittedName>
</protein>